<gene>
    <name evidence="1" type="ORF">Hgul01_04818</name>
</gene>
<accession>A0ABP9X6I7</accession>
<dbReference type="RefSeq" id="WP_345724583.1">
    <property type="nucleotide sequence ID" value="NZ_BAABRU010000029.1"/>
</dbReference>
<keyword evidence="2" id="KW-1185">Reference proteome</keyword>
<name>A0ABP9X6I7_9CHLR</name>
<protein>
    <submittedName>
        <fullName evidence="1">Uncharacterized protein</fullName>
    </submittedName>
</protein>
<dbReference type="EMBL" id="BAABRU010000029">
    <property type="protein sequence ID" value="GAA5530994.1"/>
    <property type="molecule type" value="Genomic_DNA"/>
</dbReference>
<proteinExistence type="predicted"/>
<sequence length="437" mass="50692">MKAITMTIQGEFYDSYIYAGLLYLWTLDGEIVTINWNKLIKSVSESQPDELQFATHCAFNKGSYLYQNEWMLFRKDIEMVGRLHDRFTTLASTPIEFDSFYNDMSKFIQSRANNSFLFPHADILLFHDNIFVGNNKGIESVKRTSINRNLKHDNNKKISDIPVFSLSANNYLIAMASGEDGMYEYNIQDTENKDVIQRSENECFFVRWIYTSIFGSSHEKGYIADFAPDNDAKQLAQSISTRTEISESQETLLVTLPKLERISTTHQDHLETPNSTPKKRKAPRKFKNFIYSANLFENSDEQDRYVWGSHDKICLINKDNIYVIKYNPNLSNRYKPMGRINITKSGLNIHELGDIVSCDSSYFGYIIEFDEGLVIINGNEEFMVLNGEPVNWRVFPDSRDYLNQMHVIYDDCIKILSFYDDYFINQNAKIAGLSKQV</sequence>
<evidence type="ECO:0000313" key="1">
    <source>
        <dbReference type="EMBL" id="GAA5530994.1"/>
    </source>
</evidence>
<comment type="caution">
    <text evidence="1">The sequence shown here is derived from an EMBL/GenBank/DDBJ whole genome shotgun (WGS) entry which is preliminary data.</text>
</comment>
<reference evidence="1 2" key="1">
    <citation type="submission" date="2024-02" db="EMBL/GenBank/DDBJ databases">
        <title>Herpetosiphon gulosus NBRC 112829.</title>
        <authorList>
            <person name="Ichikawa N."/>
            <person name="Katano-Makiyama Y."/>
            <person name="Hidaka K."/>
        </authorList>
    </citation>
    <scope>NUCLEOTIDE SEQUENCE [LARGE SCALE GENOMIC DNA]</scope>
    <source>
        <strain evidence="1 2">NBRC 112829</strain>
    </source>
</reference>
<dbReference type="Proteomes" id="UP001428290">
    <property type="component" value="Unassembled WGS sequence"/>
</dbReference>
<organism evidence="1 2">
    <name type="scientific">Herpetosiphon gulosus</name>
    <dbReference type="NCBI Taxonomy" id="1973496"/>
    <lineage>
        <taxon>Bacteria</taxon>
        <taxon>Bacillati</taxon>
        <taxon>Chloroflexota</taxon>
        <taxon>Chloroflexia</taxon>
        <taxon>Herpetosiphonales</taxon>
        <taxon>Herpetosiphonaceae</taxon>
        <taxon>Herpetosiphon</taxon>
    </lineage>
</organism>
<evidence type="ECO:0000313" key="2">
    <source>
        <dbReference type="Proteomes" id="UP001428290"/>
    </source>
</evidence>